<evidence type="ECO:0000313" key="6">
    <source>
        <dbReference type="EMBL" id="KAG5574087.1"/>
    </source>
</evidence>
<accession>A0A9J5WFG2</accession>
<proteinExistence type="predicted"/>
<organism evidence="6 7">
    <name type="scientific">Solanum commersonii</name>
    <name type="common">Commerson's wild potato</name>
    <name type="synonym">Commerson's nightshade</name>
    <dbReference type="NCBI Taxonomy" id="4109"/>
    <lineage>
        <taxon>Eukaryota</taxon>
        <taxon>Viridiplantae</taxon>
        <taxon>Streptophyta</taxon>
        <taxon>Embryophyta</taxon>
        <taxon>Tracheophyta</taxon>
        <taxon>Spermatophyta</taxon>
        <taxon>Magnoliopsida</taxon>
        <taxon>eudicotyledons</taxon>
        <taxon>Gunneridae</taxon>
        <taxon>Pentapetalae</taxon>
        <taxon>asterids</taxon>
        <taxon>lamiids</taxon>
        <taxon>Solanales</taxon>
        <taxon>Solanaceae</taxon>
        <taxon>Solanoideae</taxon>
        <taxon>Solaneae</taxon>
        <taxon>Solanum</taxon>
    </lineage>
</organism>
<dbReference type="InterPro" id="IPR044861">
    <property type="entry name" value="IPNS-like_FE2OG_OXY"/>
</dbReference>
<dbReference type="AlphaFoldDB" id="A0A9J5WFG2"/>
<evidence type="ECO:0000256" key="3">
    <source>
        <dbReference type="ARBA" id="ARBA00074102"/>
    </source>
</evidence>
<dbReference type="GO" id="GO:0046872">
    <property type="term" value="F:metal ion binding"/>
    <property type="evidence" value="ECO:0007669"/>
    <property type="project" value="UniProtKB-KW"/>
</dbReference>
<evidence type="ECO:0000259" key="5">
    <source>
        <dbReference type="Pfam" id="PF03171"/>
    </source>
</evidence>
<protein>
    <recommendedName>
        <fullName evidence="3">2-oxoglutarate-dependent dioxygenase DAO</fullName>
    </recommendedName>
    <alternativeName>
        <fullName evidence="4">Protein DIOXYGENASE FOR AUXIN OXIDATION</fullName>
    </alternativeName>
</protein>
<comment type="caution">
    <text evidence="6">The sequence shown here is derived from an EMBL/GenBank/DDBJ whole genome shotgun (WGS) entry which is preliminary data.</text>
</comment>
<evidence type="ECO:0000256" key="1">
    <source>
        <dbReference type="ARBA" id="ARBA00022723"/>
    </source>
</evidence>
<keyword evidence="1" id="KW-0479">Metal-binding</keyword>
<comment type="function">
    <text evidence="2">2-oxoglutarate-dependent dioxygenase essential for auxin catabolism and maintenance of auxin homeostasis in reproductive organs. Catalyzes the irreversible oxidation of indole-3-acetic acid (IAA) to the biologically inactive 2-oxoindole-3-acetic acid (OxIAA).</text>
</comment>
<name>A0A9J5WFG2_SOLCO</name>
<dbReference type="SUPFAM" id="SSF51197">
    <property type="entry name" value="Clavaminate synthase-like"/>
    <property type="match status" value="1"/>
</dbReference>
<evidence type="ECO:0000313" key="7">
    <source>
        <dbReference type="Proteomes" id="UP000824120"/>
    </source>
</evidence>
<dbReference type="OrthoDB" id="288590at2759"/>
<dbReference type="FunFam" id="2.60.120.330:FF:000017">
    <property type="entry name" value="2-oxoglutarate-dependent dioxygenase DAO"/>
    <property type="match status" value="1"/>
</dbReference>
<reference evidence="6 7" key="1">
    <citation type="submission" date="2020-09" db="EMBL/GenBank/DDBJ databases">
        <title>De no assembly of potato wild relative species, Solanum commersonii.</title>
        <authorList>
            <person name="Cho K."/>
        </authorList>
    </citation>
    <scope>NUCLEOTIDE SEQUENCE [LARGE SCALE GENOMIC DNA]</scope>
    <source>
        <strain evidence="6">LZ3.2</strain>
        <tissue evidence="6">Leaf</tissue>
    </source>
</reference>
<keyword evidence="7" id="KW-1185">Reference proteome</keyword>
<dbReference type="Proteomes" id="UP000824120">
    <property type="component" value="Chromosome 12"/>
</dbReference>
<evidence type="ECO:0000256" key="2">
    <source>
        <dbReference type="ARBA" id="ARBA00054658"/>
    </source>
</evidence>
<dbReference type="InterPro" id="IPR050231">
    <property type="entry name" value="Iron_ascorbate_oxido_reductase"/>
</dbReference>
<dbReference type="EMBL" id="JACXVP010000012">
    <property type="protein sequence ID" value="KAG5574087.1"/>
    <property type="molecule type" value="Genomic_DNA"/>
</dbReference>
<feature type="domain" description="Isopenicillin N synthase-like Fe(2+) 2OG dioxygenase" evidence="5">
    <location>
        <begin position="166"/>
        <end position="256"/>
    </location>
</feature>
<sequence length="318" mass="36736">MDLKVPTIDFRNSSEWKKGSEKWNLVRDEVFKGLEKYGCFEALLDEEIPKEKLYEKLKQVFNFNLEEKFGKSQNVLVGYTRDNPRTPLQERMMIGNVLTHNAIENFSYILWPKGDPQFCDLVLGYSKKLLEFDDMVRIMVFEKLGLEKHLDEHKKSGDYLLNCMKYKVPKAEETNVGVPPHTDKIISTILSQHDQHVNGLQILDKNGQWLDLQYSSPHSYMFFVGDCLKAFTNGRLHSSTHRVIMGNEERFSMGFTTIPKEGYIIKVPEEVVDEDHHLLYKPFDGSKYLPFYMSEGKRGVVATLESFCGVSANTPNLS</sequence>
<evidence type="ECO:0000256" key="4">
    <source>
        <dbReference type="ARBA" id="ARBA00076740"/>
    </source>
</evidence>
<gene>
    <name evidence="6" type="ORF">H5410_063853</name>
</gene>
<dbReference type="PANTHER" id="PTHR47990">
    <property type="entry name" value="2-OXOGLUTARATE (2OG) AND FE(II)-DEPENDENT OXYGENASE SUPERFAMILY PROTEIN-RELATED"/>
    <property type="match status" value="1"/>
</dbReference>
<dbReference type="InterPro" id="IPR027443">
    <property type="entry name" value="IPNS-like_sf"/>
</dbReference>
<dbReference type="Gene3D" id="2.60.120.330">
    <property type="entry name" value="B-lactam Antibiotic, Isopenicillin N Synthase, Chain"/>
    <property type="match status" value="1"/>
</dbReference>
<dbReference type="Pfam" id="PF03171">
    <property type="entry name" value="2OG-FeII_Oxy"/>
    <property type="match status" value="1"/>
</dbReference>